<evidence type="ECO:0000313" key="2">
    <source>
        <dbReference type="EMBL" id="JAP13491.1"/>
    </source>
</evidence>
<accession>A0A0V0GZX5</accession>
<protein>
    <submittedName>
        <fullName evidence="2">Putative ovule protein</fullName>
    </submittedName>
</protein>
<dbReference type="EMBL" id="GEDG01027955">
    <property type="protein sequence ID" value="JAP13491.1"/>
    <property type="molecule type" value="Transcribed_RNA"/>
</dbReference>
<organism evidence="2">
    <name type="scientific">Solanum chacoense</name>
    <name type="common">Chaco potato</name>
    <dbReference type="NCBI Taxonomy" id="4108"/>
    <lineage>
        <taxon>Eukaryota</taxon>
        <taxon>Viridiplantae</taxon>
        <taxon>Streptophyta</taxon>
        <taxon>Embryophyta</taxon>
        <taxon>Tracheophyta</taxon>
        <taxon>Spermatophyta</taxon>
        <taxon>Magnoliopsida</taxon>
        <taxon>eudicotyledons</taxon>
        <taxon>Gunneridae</taxon>
        <taxon>Pentapetalae</taxon>
        <taxon>asterids</taxon>
        <taxon>lamiids</taxon>
        <taxon>Solanales</taxon>
        <taxon>Solanaceae</taxon>
        <taxon>Solanoideae</taxon>
        <taxon>Solaneae</taxon>
        <taxon>Solanum</taxon>
    </lineage>
</organism>
<feature type="transmembrane region" description="Helical" evidence="1">
    <location>
        <begin position="46"/>
        <end position="69"/>
    </location>
</feature>
<evidence type="ECO:0000256" key="1">
    <source>
        <dbReference type="SAM" id="Phobius"/>
    </source>
</evidence>
<keyword evidence="1" id="KW-0472">Membrane</keyword>
<name>A0A0V0GZX5_SOLCH</name>
<dbReference type="AlphaFoldDB" id="A0A0V0GZX5"/>
<keyword evidence="1" id="KW-1133">Transmembrane helix</keyword>
<keyword evidence="1" id="KW-0812">Transmembrane</keyword>
<reference evidence="2" key="1">
    <citation type="submission" date="2015-12" db="EMBL/GenBank/DDBJ databases">
        <title>Gene expression during late stages of embryo sac development: a critical building block for successful pollen-pistil interactions.</title>
        <authorList>
            <person name="Liu Y."/>
            <person name="Joly V."/>
            <person name="Sabar M."/>
            <person name="Matton D.P."/>
        </authorList>
    </citation>
    <scope>NUCLEOTIDE SEQUENCE</scope>
</reference>
<proteinExistence type="predicted"/>
<sequence length="72" mass="8261">MLYILTFMSPRITYTLVDKPYFLRTKLCSFICEKFSAGLSCSALDLVHVLFCIFSVKFLLLSYMISFGAREG</sequence>